<evidence type="ECO:0000256" key="2">
    <source>
        <dbReference type="ARBA" id="ARBA00038825"/>
    </source>
</evidence>
<dbReference type="SUPFAM" id="SSF51905">
    <property type="entry name" value="FAD/NAD(P)-binding domain"/>
    <property type="match status" value="1"/>
</dbReference>
<dbReference type="PANTHER" id="PTHR10668:SF105">
    <property type="entry name" value="DEHYDROGENASE-RELATED"/>
    <property type="match status" value="1"/>
</dbReference>
<keyword evidence="6" id="KW-1185">Reference proteome</keyword>
<dbReference type="EMBL" id="BAAALT010000059">
    <property type="protein sequence ID" value="GAA1801180.1"/>
    <property type="molecule type" value="Genomic_DNA"/>
</dbReference>
<evidence type="ECO:0000256" key="3">
    <source>
        <dbReference type="ARBA" id="ARBA00040298"/>
    </source>
</evidence>
<reference evidence="5 6" key="1">
    <citation type="journal article" date="2019" name="Int. J. Syst. Evol. Microbiol.">
        <title>The Global Catalogue of Microorganisms (GCM) 10K type strain sequencing project: providing services to taxonomists for standard genome sequencing and annotation.</title>
        <authorList>
            <consortium name="The Broad Institute Genomics Platform"/>
            <consortium name="The Broad Institute Genome Sequencing Center for Infectious Disease"/>
            <person name="Wu L."/>
            <person name="Ma J."/>
        </authorList>
    </citation>
    <scope>NUCLEOTIDE SEQUENCE [LARGE SCALE GENOMIC DNA]</scope>
    <source>
        <strain evidence="5 6">JCM 13250</strain>
    </source>
</reference>
<comment type="caution">
    <text evidence="5">The sequence shown here is derived from an EMBL/GenBank/DDBJ whole genome shotgun (WGS) entry which is preliminary data.</text>
</comment>
<organism evidence="5 6">
    <name type="scientific">Luedemannella flava</name>
    <dbReference type="NCBI Taxonomy" id="349316"/>
    <lineage>
        <taxon>Bacteria</taxon>
        <taxon>Bacillati</taxon>
        <taxon>Actinomycetota</taxon>
        <taxon>Actinomycetes</taxon>
        <taxon>Micromonosporales</taxon>
        <taxon>Micromonosporaceae</taxon>
        <taxon>Luedemannella</taxon>
    </lineage>
</organism>
<dbReference type="InterPro" id="IPR002937">
    <property type="entry name" value="Amino_oxidase"/>
</dbReference>
<name>A0ABN2LZ58_9ACTN</name>
<accession>A0ABN2LZ58</accession>
<evidence type="ECO:0000256" key="1">
    <source>
        <dbReference type="ARBA" id="ARBA00037217"/>
    </source>
</evidence>
<dbReference type="Proteomes" id="UP001500218">
    <property type="component" value="Unassembled WGS sequence"/>
</dbReference>
<evidence type="ECO:0000313" key="5">
    <source>
        <dbReference type="EMBL" id="GAA1801180.1"/>
    </source>
</evidence>
<dbReference type="Pfam" id="PF01593">
    <property type="entry name" value="Amino_oxidase"/>
    <property type="match status" value="1"/>
</dbReference>
<evidence type="ECO:0000259" key="4">
    <source>
        <dbReference type="Pfam" id="PF01593"/>
    </source>
</evidence>
<dbReference type="RefSeq" id="WP_344129438.1">
    <property type="nucleotide sequence ID" value="NZ_BAAALT010000059.1"/>
</dbReference>
<gene>
    <name evidence="5" type="ORF">GCM10009682_23630</name>
</gene>
<dbReference type="Gene3D" id="3.50.50.60">
    <property type="entry name" value="FAD/NAD(P)-binding domain"/>
    <property type="match status" value="2"/>
</dbReference>
<dbReference type="InterPro" id="IPR036188">
    <property type="entry name" value="FAD/NAD-bd_sf"/>
</dbReference>
<sequence length="530" mass="55499">MTQTVDAVVVGAGHNGLVAANMLADADWDVVVLEATGAAGGAVRSAEISPGYRADLCSAFYPLAAASPALAALDLSGYGLAWTHAPHVLAHLLPDGRAVVLDRDPTRTADSVEMFASGDGARWRGLYARWLRVAEPLLDSLLRPFPPLRPALRLVRAQPAAELIRLIHTFLMPAGRLADQVFAGEGAKLLLSGLALHSDLGPQETGSGAYGWIMAMLGQQFGFPVPVGGAGEITNSLVARFAAAGGQLRCGAPVAEIVVAGGRALGTRCADGTLIRARRAVLCDVSAPMLYGHLVAGQHLPRQLLADLDGFVWDHSTIKIDWALRGRVPWTTPEVGGAGTVHLGVDFAGLCRYAGALSAGDPPSDPFVLAGQMTTADPTRSPVGTETLWAYTHLPRRRFWSADAIDEHVRRVEAIFERHAPGFGGLVVGRRVAGPDALEVENPNLDHGAIAGGTAAPHQQLIFRPLPGLGRADTPIDRLYLASASAHPGGGVHGAPGANAARAALARSRPFAGDVYRAVVQAGFRRVEGK</sequence>
<dbReference type="PANTHER" id="PTHR10668">
    <property type="entry name" value="PHYTOENE DEHYDROGENASE"/>
    <property type="match status" value="1"/>
</dbReference>
<comment type="function">
    <text evidence="1">Probable oxidoreductase that may play a role as regulator of mitochondrial function.</text>
</comment>
<evidence type="ECO:0000313" key="6">
    <source>
        <dbReference type="Proteomes" id="UP001500218"/>
    </source>
</evidence>
<feature type="domain" description="Amine oxidase" evidence="4">
    <location>
        <begin position="16"/>
        <end position="495"/>
    </location>
</feature>
<proteinExistence type="predicted"/>
<comment type="subunit">
    <text evidence="2">Interacts with COX5B; this interaction may contribute to localize PYROXD2 to the inner face of the inner mitochondrial membrane.</text>
</comment>
<protein>
    <recommendedName>
        <fullName evidence="3">Pyridine nucleotide-disulfide oxidoreductase domain-containing protein 2</fullName>
    </recommendedName>
</protein>